<dbReference type="PANTHER" id="PTHR18919">
    <property type="entry name" value="ACETYL-COA C-ACYLTRANSFERASE"/>
    <property type="match status" value="1"/>
</dbReference>
<dbReference type="GO" id="GO:0003985">
    <property type="term" value="F:acetyl-CoA C-acetyltransferase activity"/>
    <property type="evidence" value="ECO:0007669"/>
    <property type="project" value="UniProtKB-EC"/>
</dbReference>
<comment type="similarity">
    <text evidence="1 7">Belongs to the thiolase-like superfamily. Thiolase family.</text>
</comment>
<evidence type="ECO:0000256" key="5">
    <source>
        <dbReference type="ARBA" id="ARBA00030755"/>
    </source>
</evidence>
<sequence>MKEVVIVAGVRTAIGSFGGSLQDVHAADLGAAVIKEALHRAGVAPELVDDVIVGCVGQVAENAFIARMCSLRAGLPEHVNAYTVNRLCGSGLQAINTASQAIRSGEADIVVAAGTENMNQLPYYLRKARYGYRFGHSELEDGLSTALTDPFGRYPMGITAEIVSKRFQISREDQDQFAFESQLKAAAAIDSGKFSSDIVPVKIPQRKGDPVLFDTDEHLRRGTTLEKLASLKPAFQENGSVTAGNSSGINDAAAAVVMMSADKARELGLKPLVYVREQALAGVEPEIMGFAPAPAVRKLLEKADLTLDQIDLIELNEAFAAQAVAVMKDLEVDPQKVNVNGGAIALGHPIGATGCILAVKIIGEMERRDSRYGVATLCIGGGQGIATLFERV</sequence>
<dbReference type="InterPro" id="IPR020617">
    <property type="entry name" value="Thiolase_C"/>
</dbReference>
<comment type="caution">
    <text evidence="10">The sequence shown here is derived from an EMBL/GenBank/DDBJ whole genome shotgun (WGS) entry which is preliminary data.</text>
</comment>
<feature type="active site" description="Proton acceptor" evidence="6">
    <location>
        <position position="348"/>
    </location>
</feature>
<organism evidence="10 11">
    <name type="scientific">Paenibacillus cremeus</name>
    <dbReference type="NCBI Taxonomy" id="2163881"/>
    <lineage>
        <taxon>Bacteria</taxon>
        <taxon>Bacillati</taxon>
        <taxon>Bacillota</taxon>
        <taxon>Bacilli</taxon>
        <taxon>Bacillales</taxon>
        <taxon>Paenibacillaceae</taxon>
        <taxon>Paenibacillus</taxon>
    </lineage>
</organism>
<keyword evidence="3 7" id="KW-0808">Transferase</keyword>
<dbReference type="PROSITE" id="PS00098">
    <property type="entry name" value="THIOLASE_1"/>
    <property type="match status" value="1"/>
</dbReference>
<keyword evidence="11" id="KW-1185">Reference proteome</keyword>
<evidence type="ECO:0000256" key="1">
    <source>
        <dbReference type="ARBA" id="ARBA00010982"/>
    </source>
</evidence>
<dbReference type="CDD" id="cd00751">
    <property type="entry name" value="thiolase"/>
    <property type="match status" value="1"/>
</dbReference>
<protein>
    <recommendedName>
        <fullName evidence="2">acetyl-CoA C-acetyltransferase</fullName>
        <ecNumber evidence="2">2.3.1.9</ecNumber>
    </recommendedName>
    <alternativeName>
        <fullName evidence="5">Acetoacetyl-CoA thiolase</fullName>
    </alternativeName>
</protein>
<dbReference type="InterPro" id="IPR020616">
    <property type="entry name" value="Thiolase_N"/>
</dbReference>
<dbReference type="SUPFAM" id="SSF53901">
    <property type="entry name" value="Thiolase-like"/>
    <property type="match status" value="2"/>
</dbReference>
<dbReference type="PROSITE" id="PS00099">
    <property type="entry name" value="THIOLASE_3"/>
    <property type="match status" value="1"/>
</dbReference>
<dbReference type="Proteomes" id="UP000317036">
    <property type="component" value="Unassembled WGS sequence"/>
</dbReference>
<dbReference type="PIRSF" id="PIRSF000429">
    <property type="entry name" value="Ac-CoA_Ac_transf"/>
    <property type="match status" value="1"/>
</dbReference>
<dbReference type="EMBL" id="VNJI01000065">
    <property type="protein sequence ID" value="TVY02424.1"/>
    <property type="molecule type" value="Genomic_DNA"/>
</dbReference>
<accession>A0A559JRC5</accession>
<dbReference type="OrthoDB" id="9764892at2"/>
<keyword evidence="4 7" id="KW-0012">Acyltransferase</keyword>
<dbReference type="RefSeq" id="WP_144854316.1">
    <property type="nucleotide sequence ID" value="NZ_VNJI01000065.1"/>
</dbReference>
<dbReference type="InterPro" id="IPR020610">
    <property type="entry name" value="Thiolase_AS"/>
</dbReference>
<dbReference type="PROSITE" id="PS00737">
    <property type="entry name" value="THIOLASE_2"/>
    <property type="match status" value="1"/>
</dbReference>
<dbReference type="PANTHER" id="PTHR18919:SF107">
    <property type="entry name" value="ACETYL-COA ACETYLTRANSFERASE, CYTOSOLIC"/>
    <property type="match status" value="1"/>
</dbReference>
<dbReference type="InterPro" id="IPR020615">
    <property type="entry name" value="Thiolase_acyl_enz_int_AS"/>
</dbReference>
<feature type="active site" description="Proton acceptor" evidence="6">
    <location>
        <position position="378"/>
    </location>
</feature>
<reference evidence="10 11" key="1">
    <citation type="submission" date="2019-07" db="EMBL/GenBank/DDBJ databases">
        <authorList>
            <person name="Kim J."/>
        </authorList>
    </citation>
    <scope>NUCLEOTIDE SEQUENCE [LARGE SCALE GENOMIC DNA]</scope>
    <source>
        <strain evidence="10 11">JC52</strain>
    </source>
</reference>
<feature type="domain" description="Thiolase N-terminal" evidence="8">
    <location>
        <begin position="4"/>
        <end position="261"/>
    </location>
</feature>
<dbReference type="Pfam" id="PF02803">
    <property type="entry name" value="Thiolase_C"/>
    <property type="match status" value="1"/>
</dbReference>
<feature type="domain" description="Thiolase C-terminal" evidence="9">
    <location>
        <begin position="269"/>
        <end position="391"/>
    </location>
</feature>
<evidence type="ECO:0000259" key="8">
    <source>
        <dbReference type="Pfam" id="PF00108"/>
    </source>
</evidence>
<proteinExistence type="inferred from homology"/>
<evidence type="ECO:0000256" key="3">
    <source>
        <dbReference type="ARBA" id="ARBA00022679"/>
    </source>
</evidence>
<dbReference type="InterPro" id="IPR016039">
    <property type="entry name" value="Thiolase-like"/>
</dbReference>
<evidence type="ECO:0000313" key="11">
    <source>
        <dbReference type="Proteomes" id="UP000317036"/>
    </source>
</evidence>
<gene>
    <name evidence="10" type="ORF">FPZ49_31735</name>
</gene>
<name>A0A559JRC5_9BACL</name>
<dbReference type="Gene3D" id="3.40.47.10">
    <property type="match status" value="2"/>
</dbReference>
<evidence type="ECO:0000256" key="2">
    <source>
        <dbReference type="ARBA" id="ARBA00012705"/>
    </source>
</evidence>
<dbReference type="NCBIfam" id="TIGR01930">
    <property type="entry name" value="AcCoA-C-Actrans"/>
    <property type="match status" value="1"/>
</dbReference>
<evidence type="ECO:0000256" key="4">
    <source>
        <dbReference type="ARBA" id="ARBA00023315"/>
    </source>
</evidence>
<dbReference type="InterPro" id="IPR002155">
    <property type="entry name" value="Thiolase"/>
</dbReference>
<dbReference type="Pfam" id="PF00108">
    <property type="entry name" value="Thiolase_N"/>
    <property type="match status" value="1"/>
</dbReference>
<evidence type="ECO:0000256" key="7">
    <source>
        <dbReference type="RuleBase" id="RU003557"/>
    </source>
</evidence>
<dbReference type="FunFam" id="3.40.47.10:FF:000010">
    <property type="entry name" value="Acetyl-CoA acetyltransferase (Thiolase)"/>
    <property type="match status" value="1"/>
</dbReference>
<evidence type="ECO:0000259" key="9">
    <source>
        <dbReference type="Pfam" id="PF02803"/>
    </source>
</evidence>
<dbReference type="InterPro" id="IPR020613">
    <property type="entry name" value="Thiolase_CS"/>
</dbReference>
<evidence type="ECO:0000313" key="10">
    <source>
        <dbReference type="EMBL" id="TVY02424.1"/>
    </source>
</evidence>
<dbReference type="EC" id="2.3.1.9" evidence="2"/>
<dbReference type="AlphaFoldDB" id="A0A559JRC5"/>
<evidence type="ECO:0000256" key="6">
    <source>
        <dbReference type="PIRSR" id="PIRSR000429-1"/>
    </source>
</evidence>
<feature type="active site" description="Acyl-thioester intermediate" evidence="6">
    <location>
        <position position="88"/>
    </location>
</feature>